<accession>A0A2J6PSC2</accession>
<reference evidence="1 2" key="1">
    <citation type="submission" date="2016-05" db="EMBL/GenBank/DDBJ databases">
        <title>A degradative enzymes factory behind the ericoid mycorrhizal symbiosis.</title>
        <authorList>
            <consortium name="DOE Joint Genome Institute"/>
            <person name="Martino E."/>
            <person name="Morin E."/>
            <person name="Grelet G."/>
            <person name="Kuo A."/>
            <person name="Kohler A."/>
            <person name="Daghino S."/>
            <person name="Barry K."/>
            <person name="Choi C."/>
            <person name="Cichocki N."/>
            <person name="Clum A."/>
            <person name="Copeland A."/>
            <person name="Hainaut M."/>
            <person name="Haridas S."/>
            <person name="Labutti K."/>
            <person name="Lindquist E."/>
            <person name="Lipzen A."/>
            <person name="Khouja H.-R."/>
            <person name="Murat C."/>
            <person name="Ohm R."/>
            <person name="Olson A."/>
            <person name="Spatafora J."/>
            <person name="Veneault-Fourrey C."/>
            <person name="Henrissat B."/>
            <person name="Grigoriev I."/>
            <person name="Martin F."/>
            <person name="Perotto S."/>
        </authorList>
    </citation>
    <scope>NUCLEOTIDE SEQUENCE [LARGE SCALE GENOMIC DNA]</scope>
    <source>
        <strain evidence="1 2">UAMH 7357</strain>
    </source>
</reference>
<proteinExistence type="predicted"/>
<protein>
    <submittedName>
        <fullName evidence="1">Uncharacterized protein</fullName>
    </submittedName>
</protein>
<evidence type="ECO:0000313" key="1">
    <source>
        <dbReference type="EMBL" id="PMD16889.1"/>
    </source>
</evidence>
<evidence type="ECO:0000313" key="2">
    <source>
        <dbReference type="Proteomes" id="UP000235672"/>
    </source>
</evidence>
<gene>
    <name evidence="1" type="ORF">NA56DRAFT_662792</name>
</gene>
<dbReference type="AlphaFoldDB" id="A0A2J6PSC2"/>
<organism evidence="1 2">
    <name type="scientific">Hyaloscypha hepaticicola</name>
    <dbReference type="NCBI Taxonomy" id="2082293"/>
    <lineage>
        <taxon>Eukaryota</taxon>
        <taxon>Fungi</taxon>
        <taxon>Dikarya</taxon>
        <taxon>Ascomycota</taxon>
        <taxon>Pezizomycotina</taxon>
        <taxon>Leotiomycetes</taxon>
        <taxon>Helotiales</taxon>
        <taxon>Hyaloscyphaceae</taxon>
        <taxon>Hyaloscypha</taxon>
    </lineage>
</organism>
<name>A0A2J6PSC2_9HELO</name>
<dbReference type="EMBL" id="KZ613503">
    <property type="protein sequence ID" value="PMD16889.1"/>
    <property type="molecule type" value="Genomic_DNA"/>
</dbReference>
<sequence>MRKNFPAYGELTGKVFGSPRVGDYEVVLDVPVDVNVPRWAAITLRKLVEHSAPSDKPYKNPENYFQKVAIVVGGSNGRPWIDIMVLDNNEDFELILEASFPAKPGSDGKRAMGSESTTSVRTLSTGLDRVSRKFLHGCLNGRLIRWEPLSGVVVEVTYDPGGKLRWPVRAPLYSQLSAANQFLLESSFV</sequence>
<dbReference type="Proteomes" id="UP000235672">
    <property type="component" value="Unassembled WGS sequence"/>
</dbReference>
<keyword evidence="2" id="KW-1185">Reference proteome</keyword>